<reference evidence="1" key="1">
    <citation type="journal article" date="2015" name="Nature">
        <title>Complex archaea that bridge the gap between prokaryotes and eukaryotes.</title>
        <authorList>
            <person name="Spang A."/>
            <person name="Saw J.H."/>
            <person name="Jorgensen S.L."/>
            <person name="Zaremba-Niedzwiedzka K."/>
            <person name="Martijn J."/>
            <person name="Lind A.E."/>
            <person name="van Eijk R."/>
            <person name="Schleper C."/>
            <person name="Guy L."/>
            <person name="Ettema T.J."/>
        </authorList>
    </citation>
    <scope>NUCLEOTIDE SEQUENCE</scope>
</reference>
<accession>A0A0F9UN12</accession>
<gene>
    <name evidence="1" type="ORF">LCGC14_0244940</name>
</gene>
<evidence type="ECO:0000313" key="1">
    <source>
        <dbReference type="EMBL" id="KKN88887.1"/>
    </source>
</evidence>
<comment type="caution">
    <text evidence="1">The sequence shown here is derived from an EMBL/GenBank/DDBJ whole genome shotgun (WGS) entry which is preliminary data.</text>
</comment>
<organism evidence="1">
    <name type="scientific">marine sediment metagenome</name>
    <dbReference type="NCBI Taxonomy" id="412755"/>
    <lineage>
        <taxon>unclassified sequences</taxon>
        <taxon>metagenomes</taxon>
        <taxon>ecological metagenomes</taxon>
    </lineage>
</organism>
<sequence length="62" mass="7548">MVGHEFVWRHIGWTKGMPIWMPADPEDIDAYFEVVDRPRPEWECLWILEEDLDIMRVEKFDA</sequence>
<protein>
    <submittedName>
        <fullName evidence="1">Uncharacterized protein</fullName>
    </submittedName>
</protein>
<dbReference type="EMBL" id="LAZR01000125">
    <property type="protein sequence ID" value="KKN88887.1"/>
    <property type="molecule type" value="Genomic_DNA"/>
</dbReference>
<proteinExistence type="predicted"/>
<dbReference type="AlphaFoldDB" id="A0A0F9UN12"/>
<name>A0A0F9UN12_9ZZZZ</name>